<reference evidence="1" key="1">
    <citation type="submission" date="2023-03" db="EMBL/GenBank/DDBJ databases">
        <title>Massive genome expansion in bonnet fungi (Mycena s.s.) driven by repeated elements and novel gene families across ecological guilds.</title>
        <authorList>
            <consortium name="Lawrence Berkeley National Laboratory"/>
            <person name="Harder C.B."/>
            <person name="Miyauchi S."/>
            <person name="Viragh M."/>
            <person name="Kuo A."/>
            <person name="Thoen E."/>
            <person name="Andreopoulos B."/>
            <person name="Lu D."/>
            <person name="Skrede I."/>
            <person name="Drula E."/>
            <person name="Henrissat B."/>
            <person name="Morin E."/>
            <person name="Kohler A."/>
            <person name="Barry K."/>
            <person name="LaButti K."/>
            <person name="Morin E."/>
            <person name="Salamov A."/>
            <person name="Lipzen A."/>
            <person name="Mereny Z."/>
            <person name="Hegedus B."/>
            <person name="Baldrian P."/>
            <person name="Stursova M."/>
            <person name="Weitz H."/>
            <person name="Taylor A."/>
            <person name="Grigoriev I.V."/>
            <person name="Nagy L.G."/>
            <person name="Martin F."/>
            <person name="Kauserud H."/>
        </authorList>
    </citation>
    <scope>NUCLEOTIDE SEQUENCE</scope>
    <source>
        <strain evidence="1">9284</strain>
    </source>
</reference>
<evidence type="ECO:0000313" key="1">
    <source>
        <dbReference type="EMBL" id="KAJ7646970.1"/>
    </source>
</evidence>
<evidence type="ECO:0000313" key="2">
    <source>
        <dbReference type="Proteomes" id="UP001221142"/>
    </source>
</evidence>
<comment type="caution">
    <text evidence="1">The sequence shown here is derived from an EMBL/GenBank/DDBJ whole genome shotgun (WGS) entry which is preliminary data.</text>
</comment>
<dbReference type="EMBL" id="JARKIF010000002">
    <property type="protein sequence ID" value="KAJ7646970.1"/>
    <property type="molecule type" value="Genomic_DNA"/>
</dbReference>
<organism evidence="1 2">
    <name type="scientific">Roridomyces roridus</name>
    <dbReference type="NCBI Taxonomy" id="1738132"/>
    <lineage>
        <taxon>Eukaryota</taxon>
        <taxon>Fungi</taxon>
        <taxon>Dikarya</taxon>
        <taxon>Basidiomycota</taxon>
        <taxon>Agaricomycotina</taxon>
        <taxon>Agaricomycetes</taxon>
        <taxon>Agaricomycetidae</taxon>
        <taxon>Agaricales</taxon>
        <taxon>Marasmiineae</taxon>
        <taxon>Mycenaceae</taxon>
        <taxon>Roridomyces</taxon>
    </lineage>
</organism>
<sequence>MNIPSKLSAAQPTETYTSIFVNGVFPRINGAYLARDVQDFTAKYCRVKSTLASQSASTTKAAIKAAKGKLLRERKAQTKAINNYSKIGKAWMDRIVQGRIREVRALKAVRCSNVQTKLREAGWPENIVLWARYLLEAHPLVTIPQVLSDEEWDEIKAELTKDLEVHVTPKVLTERIQLLQQTFPDPITENIQNLAIPPRLVDVALIPEVRAVLENPDLKLVLKKEDLEGALKSQLPDLVESWSAAFEKKLRKHVKAWLKTRFPDTDIVGDPLEHAVVVFMCDWTCCTSHFSPGQWKKCPHHDGLGGSRWNLSQKYERVAQEVIRQDPCSLDRAFRLADARMNGVVDHVIKLYGKDPQTATCGEDAWQITAHSHWGSGQFELQNEVDGGGESST</sequence>
<name>A0AAD7G054_9AGAR</name>
<dbReference type="AlphaFoldDB" id="A0AAD7G054"/>
<proteinExistence type="predicted"/>
<accession>A0AAD7G054</accession>
<protein>
    <submittedName>
        <fullName evidence="1">Uncharacterized protein</fullName>
    </submittedName>
</protein>
<feature type="non-terminal residue" evidence="1">
    <location>
        <position position="1"/>
    </location>
</feature>
<dbReference type="Proteomes" id="UP001221142">
    <property type="component" value="Unassembled WGS sequence"/>
</dbReference>
<keyword evidence="2" id="KW-1185">Reference proteome</keyword>
<gene>
    <name evidence="1" type="ORF">FB45DRAFT_891941</name>
</gene>